<sequence length="125" mass="13595">MDAAFANIVTEPTGNKPNQPDATYHWFQVHIEDLGEPGNKAEDGAVCPDMGSGNDPFAEPPVTDNVADCGCGDFYHIRIYEGVVPAFNADGEVTNINKDNLIYEVYGYINGGNFQIHPLTGFDLK</sequence>
<accession>A0ABW1ZT87</accession>
<organism evidence="2 3">
    <name type="scientific">Marinobacterium aestuariivivens</name>
    <dbReference type="NCBI Taxonomy" id="1698799"/>
    <lineage>
        <taxon>Bacteria</taxon>
        <taxon>Pseudomonadati</taxon>
        <taxon>Pseudomonadota</taxon>
        <taxon>Gammaproteobacteria</taxon>
        <taxon>Oceanospirillales</taxon>
        <taxon>Oceanospirillaceae</taxon>
        <taxon>Marinobacterium</taxon>
    </lineage>
</organism>
<name>A0ABW1ZT87_9GAMM</name>
<evidence type="ECO:0000313" key="3">
    <source>
        <dbReference type="Proteomes" id="UP001596422"/>
    </source>
</evidence>
<protein>
    <submittedName>
        <fullName evidence="2">Uncharacterized protein</fullName>
    </submittedName>
</protein>
<dbReference type="Proteomes" id="UP001596422">
    <property type="component" value="Unassembled WGS sequence"/>
</dbReference>
<evidence type="ECO:0000256" key="1">
    <source>
        <dbReference type="SAM" id="MobiDB-lite"/>
    </source>
</evidence>
<feature type="compositionally biased region" description="Polar residues" evidence="1">
    <location>
        <begin position="10"/>
        <end position="21"/>
    </location>
</feature>
<dbReference type="EMBL" id="JBHSWE010000001">
    <property type="protein sequence ID" value="MFC6668961.1"/>
    <property type="molecule type" value="Genomic_DNA"/>
</dbReference>
<gene>
    <name evidence="2" type="ORF">ACFQDL_01700</name>
</gene>
<feature type="region of interest" description="Disordered" evidence="1">
    <location>
        <begin position="1"/>
        <end position="21"/>
    </location>
</feature>
<feature type="region of interest" description="Disordered" evidence="1">
    <location>
        <begin position="38"/>
        <end position="58"/>
    </location>
</feature>
<comment type="caution">
    <text evidence="2">The sequence shown here is derived from an EMBL/GenBank/DDBJ whole genome shotgun (WGS) entry which is preliminary data.</text>
</comment>
<keyword evidence="3" id="KW-1185">Reference proteome</keyword>
<evidence type="ECO:0000313" key="2">
    <source>
        <dbReference type="EMBL" id="MFC6668961.1"/>
    </source>
</evidence>
<proteinExistence type="predicted"/>
<reference evidence="3" key="1">
    <citation type="journal article" date="2019" name="Int. J. Syst. Evol. Microbiol.">
        <title>The Global Catalogue of Microorganisms (GCM) 10K type strain sequencing project: providing services to taxonomists for standard genome sequencing and annotation.</title>
        <authorList>
            <consortium name="The Broad Institute Genomics Platform"/>
            <consortium name="The Broad Institute Genome Sequencing Center for Infectious Disease"/>
            <person name="Wu L."/>
            <person name="Ma J."/>
        </authorList>
    </citation>
    <scope>NUCLEOTIDE SEQUENCE [LARGE SCALE GENOMIC DNA]</scope>
    <source>
        <strain evidence="3">NBRC 111756</strain>
    </source>
</reference>
<dbReference type="RefSeq" id="WP_379907511.1">
    <property type="nucleotide sequence ID" value="NZ_JBHSWE010000001.1"/>
</dbReference>